<dbReference type="PANTHER" id="PTHR15889:SF2">
    <property type="entry name" value="LARGE RIBOSOMAL SUBUNIT PROTEIN ML37"/>
    <property type="match status" value="1"/>
</dbReference>
<organism evidence="1 2">
    <name type="scientific">Lottia gigantea</name>
    <name type="common">Giant owl limpet</name>
    <dbReference type="NCBI Taxonomy" id="225164"/>
    <lineage>
        <taxon>Eukaryota</taxon>
        <taxon>Metazoa</taxon>
        <taxon>Spiralia</taxon>
        <taxon>Lophotrochozoa</taxon>
        <taxon>Mollusca</taxon>
        <taxon>Gastropoda</taxon>
        <taxon>Patellogastropoda</taxon>
        <taxon>Lottioidea</taxon>
        <taxon>Lottiidae</taxon>
        <taxon>Lottia</taxon>
    </lineage>
</organism>
<reference evidence="1 2" key="1">
    <citation type="journal article" date="2013" name="Nature">
        <title>Insights into bilaterian evolution from three spiralian genomes.</title>
        <authorList>
            <person name="Simakov O."/>
            <person name="Marletaz F."/>
            <person name="Cho S.J."/>
            <person name="Edsinger-Gonzales E."/>
            <person name="Havlak P."/>
            <person name="Hellsten U."/>
            <person name="Kuo D.H."/>
            <person name="Larsson T."/>
            <person name="Lv J."/>
            <person name="Arendt D."/>
            <person name="Savage R."/>
            <person name="Osoegawa K."/>
            <person name="de Jong P."/>
            <person name="Grimwood J."/>
            <person name="Chapman J.A."/>
            <person name="Shapiro H."/>
            <person name="Aerts A."/>
            <person name="Otillar R.P."/>
            <person name="Terry A.Y."/>
            <person name="Boore J.L."/>
            <person name="Grigoriev I.V."/>
            <person name="Lindberg D.R."/>
            <person name="Seaver E.C."/>
            <person name="Weisblat D.A."/>
            <person name="Putnam N.H."/>
            <person name="Rokhsar D.S."/>
        </authorList>
    </citation>
    <scope>NUCLEOTIDE SEQUENCE [LARGE SCALE GENOMIC DNA]</scope>
</reference>
<dbReference type="InterPro" id="IPR052482">
    <property type="entry name" value="mtLSU_mL37"/>
</dbReference>
<accession>V4BXR4</accession>
<evidence type="ECO:0008006" key="3">
    <source>
        <dbReference type="Google" id="ProtNLM"/>
    </source>
</evidence>
<gene>
    <name evidence="1" type="ORF">LOTGIDRAFT_228627</name>
</gene>
<dbReference type="Proteomes" id="UP000030746">
    <property type="component" value="Unassembled WGS sequence"/>
</dbReference>
<dbReference type="KEGG" id="lgi:LOTGIDRAFT_228627"/>
<dbReference type="CTD" id="20247720"/>
<keyword evidence="2" id="KW-1185">Reference proteome</keyword>
<dbReference type="OMA" id="WERGWHD"/>
<evidence type="ECO:0000313" key="2">
    <source>
        <dbReference type="Proteomes" id="UP000030746"/>
    </source>
</evidence>
<dbReference type="OrthoDB" id="5835618at2759"/>
<evidence type="ECO:0000313" key="1">
    <source>
        <dbReference type="EMBL" id="ESO93879.1"/>
    </source>
</evidence>
<dbReference type="GeneID" id="20247720"/>
<dbReference type="RefSeq" id="XP_009055501.1">
    <property type="nucleotide sequence ID" value="XM_009057253.1"/>
</dbReference>
<dbReference type="STRING" id="225164.V4BXR4"/>
<dbReference type="AlphaFoldDB" id="V4BXR4"/>
<dbReference type="EMBL" id="KB201890">
    <property type="protein sequence ID" value="ESO93879.1"/>
    <property type="molecule type" value="Genomic_DNA"/>
</dbReference>
<dbReference type="PANTHER" id="PTHR15889">
    <property type="entry name" value="MITOCHONDRIAL RIBOSOMAL PROTEIN L37"/>
    <property type="match status" value="1"/>
</dbReference>
<dbReference type="GO" id="GO:0005739">
    <property type="term" value="C:mitochondrion"/>
    <property type="evidence" value="ECO:0007669"/>
    <property type="project" value="TreeGrafter"/>
</dbReference>
<proteinExistence type="predicted"/>
<dbReference type="HOGENOM" id="CLU_037022_0_0_1"/>
<protein>
    <recommendedName>
        <fullName evidence="3">39S ribosomal protein L37, mitochondrial</fullName>
    </recommendedName>
</protein>
<name>V4BXR4_LOTGI</name>
<sequence length="432" mass="50456">MRFSVVCFSKPARTRLFWYQLWKREGIYKEPLPQIPNHMRKQKEIPIIDPLKEEAVKEEWKPPVPDDLQFKQAPTVKEYPNYNENPAYIYIRSCRLTEGMKQACILTKSVQCEGFPQPIQSLIGKIHIDNEEKLLQRCIMQSQVWDSTHVKLPKRGDLENVGFKFTREYGIPRARRMDVFVQGLMRLCQLTSLQYPSVLTDRYIVSDSYLTSNYLFKEKRVSFEGKCKYLVLSDRPMLRFADVDQVEESKEHELPDMYPISPLISLQKRHDYTLQNIAGLEKDFTHSHPHTIFLMNTNFWTESQRQASAMMFAFGHAVASAKNLYGEDVKVLPEPVCVQCVNASETTLNFTFFQLNTLDLSNSDGIKNFVWFDTSNHLFQYQLRQPWKGPDYLSTIYHSFNPEGFHKLLAVFLANTPEAYDQNNDKIEAVSQ</sequence>